<name>A0AA86U5T6_9EUKA</name>
<reference evidence="1" key="1">
    <citation type="submission" date="2023-06" db="EMBL/GenBank/DDBJ databases">
        <authorList>
            <person name="Kurt Z."/>
        </authorList>
    </citation>
    <scope>NUCLEOTIDE SEQUENCE</scope>
</reference>
<gene>
    <name evidence="1" type="ORF">HINF_LOCUS31515</name>
    <name evidence="2" type="ORF">HINF_LOCUS36592</name>
</gene>
<proteinExistence type="predicted"/>
<accession>A0AA86U5T6</accession>
<dbReference type="EMBL" id="CATOUU010000720">
    <property type="protein sequence ID" value="CAI9943870.1"/>
    <property type="molecule type" value="Genomic_DNA"/>
</dbReference>
<sequence>MPFIFEVNENILLINWSDDILAQNVQIQDFQDQYDSITIKGQNYQEFENYEFLSQTNYLEISGCSVNLSNIKGCIKTFCLENCICINDFTSENQIQTLSIKDSKVQVQQLLELKKLIHFNVSIQSSEYAFDFQNCNMLDCSLTLTLTDQYFNLSQLKGKWYQFFFTNCIFTGEVDSTLKVYSVYLKISKENNINNIKHIQSLECEKFEVQNCSQNSDHVFDVSTNTDGKKKVMELYLSQCVLDLSSIQGSWVSMKLINCSVVGNLNCKSNTKFIEIQIDNECKIDFGKFHGKNIVKNITLNNHQQYNFDLESIQKCSPKELTLLNYILDLTKIIGKWEDLVISSCQFTKCSEPNSIQANQVQYNNNQYIQSLDCFQSTHFNIQRNTCINSFPNTTNLTVIQTPVNITGKNPAIQYLSVLDVKFIKFSVINLINLTSMDFKNIQTNNSAFSTKEAIMNFLKLKKKIKSVKNQHKQRVQLILKLQKLKKVSVNTLTNYYKTFFDLHLLQ</sequence>
<reference evidence="2 3" key="2">
    <citation type="submission" date="2024-07" db="EMBL/GenBank/DDBJ databases">
        <authorList>
            <person name="Akdeniz Z."/>
        </authorList>
    </citation>
    <scope>NUCLEOTIDE SEQUENCE [LARGE SCALE GENOMIC DNA]</scope>
</reference>
<protein>
    <submittedName>
        <fullName evidence="2">Hypothetical_protein</fullName>
    </submittedName>
</protein>
<evidence type="ECO:0000313" key="1">
    <source>
        <dbReference type="EMBL" id="CAI9943870.1"/>
    </source>
</evidence>
<dbReference type="EMBL" id="CAXDID020000135">
    <property type="protein sequence ID" value="CAL6036820.1"/>
    <property type="molecule type" value="Genomic_DNA"/>
</dbReference>
<evidence type="ECO:0000313" key="2">
    <source>
        <dbReference type="EMBL" id="CAL6036820.1"/>
    </source>
</evidence>
<evidence type="ECO:0000313" key="3">
    <source>
        <dbReference type="Proteomes" id="UP001642409"/>
    </source>
</evidence>
<comment type="caution">
    <text evidence="1">The sequence shown here is derived from an EMBL/GenBank/DDBJ whole genome shotgun (WGS) entry which is preliminary data.</text>
</comment>
<dbReference type="Proteomes" id="UP001642409">
    <property type="component" value="Unassembled WGS sequence"/>
</dbReference>
<dbReference type="AlphaFoldDB" id="A0AA86U5T6"/>
<keyword evidence="3" id="KW-1185">Reference proteome</keyword>
<organism evidence="1">
    <name type="scientific">Hexamita inflata</name>
    <dbReference type="NCBI Taxonomy" id="28002"/>
    <lineage>
        <taxon>Eukaryota</taxon>
        <taxon>Metamonada</taxon>
        <taxon>Diplomonadida</taxon>
        <taxon>Hexamitidae</taxon>
        <taxon>Hexamitinae</taxon>
        <taxon>Hexamita</taxon>
    </lineage>
</organism>